<evidence type="ECO:0000256" key="1">
    <source>
        <dbReference type="SAM" id="MobiDB-lite"/>
    </source>
</evidence>
<name>A0A538SJN8_UNCEI</name>
<evidence type="ECO:0000313" key="4">
    <source>
        <dbReference type="Proteomes" id="UP000317716"/>
    </source>
</evidence>
<feature type="compositionally biased region" description="Low complexity" evidence="1">
    <location>
        <begin position="482"/>
        <end position="498"/>
    </location>
</feature>
<organism evidence="3 4">
    <name type="scientific">Eiseniibacteriota bacterium</name>
    <dbReference type="NCBI Taxonomy" id="2212470"/>
    <lineage>
        <taxon>Bacteria</taxon>
        <taxon>Candidatus Eiseniibacteriota</taxon>
    </lineage>
</organism>
<dbReference type="GO" id="GO:0016787">
    <property type="term" value="F:hydrolase activity"/>
    <property type="evidence" value="ECO:0007669"/>
    <property type="project" value="UniProtKB-KW"/>
</dbReference>
<feature type="domain" description="Nudix hydrolase" evidence="2">
    <location>
        <begin position="7"/>
        <end position="200"/>
    </location>
</feature>
<keyword evidence="3" id="KW-0378">Hydrolase</keyword>
<protein>
    <submittedName>
        <fullName evidence="3">MBL fold metallo-hydrolase</fullName>
    </submittedName>
</protein>
<proteinExistence type="predicted"/>
<dbReference type="SMART" id="SM00849">
    <property type="entry name" value="Lactamase_B"/>
    <property type="match status" value="1"/>
</dbReference>
<comment type="caution">
    <text evidence="3">The sequence shown here is derived from an EMBL/GenBank/DDBJ whole genome shotgun (WGS) entry which is preliminary data.</text>
</comment>
<accession>A0A538SJN8</accession>
<gene>
    <name evidence="3" type="ORF">E6K72_10305</name>
</gene>
<dbReference type="InterPro" id="IPR036866">
    <property type="entry name" value="RibonucZ/Hydroxyglut_hydro"/>
</dbReference>
<dbReference type="PANTHER" id="PTHR23131:SF0">
    <property type="entry name" value="ENDORIBONUCLEASE LACTB2"/>
    <property type="match status" value="1"/>
</dbReference>
<dbReference type="EMBL" id="VBOS01000368">
    <property type="protein sequence ID" value="TMQ51585.1"/>
    <property type="molecule type" value="Genomic_DNA"/>
</dbReference>
<feature type="region of interest" description="Disordered" evidence="1">
    <location>
        <begin position="470"/>
        <end position="498"/>
    </location>
</feature>
<dbReference type="InterPro" id="IPR000086">
    <property type="entry name" value="NUDIX_hydrolase_dom"/>
</dbReference>
<dbReference type="PROSITE" id="PS51462">
    <property type="entry name" value="NUDIX"/>
    <property type="match status" value="1"/>
</dbReference>
<dbReference type="Proteomes" id="UP000317716">
    <property type="component" value="Unassembled WGS sequence"/>
</dbReference>
<dbReference type="SUPFAM" id="SSF55811">
    <property type="entry name" value="Nudix"/>
    <property type="match status" value="1"/>
</dbReference>
<sequence>MSPPETRLRDSAAIVLLRGGGRALETFWVKRSEAVGYMPGFQAFLGGKVAPEDREIAMAGAESEEDRILRACAVREAFEEAGVLLALDASAAPVRDALAEARRRLLAGEVNFAELARVHGWRFRAEALVFAGRWTTPPFASQRFDTSFFLARPGAGEEPSIIEGELASGEWVTPGAAIEGWRQGAATFAAPILYTLRALEAGEESLAERLARAPLEAGEPARRIELKWGILLHPMKTRPLPPATHTNAFLVGEREMALIDPGSDEPEELKALFRLIESLSADGRTLKLVLLTHHHPDHAAGVDAVRARYRIPVAGHAGNARHVRIDRKLTDGETIALASGVGEWSLRALHTPGHTRDHMCFLHSRTGTLFTGDHIPGGGGTVIIDPPEGDMSAYIASLERLLREPVDSIFPGHGSPQGGAKRRIRWLISHRRGPLAGARDALHAGRARLRRHAARAVGLRRAFAARASAEARGRAPRHARGRALVARGSVSGAGRSSRPTCVRARAFGIARGPGPASRSGP</sequence>
<evidence type="ECO:0000259" key="2">
    <source>
        <dbReference type="PROSITE" id="PS51462"/>
    </source>
</evidence>
<evidence type="ECO:0000313" key="3">
    <source>
        <dbReference type="EMBL" id="TMQ51585.1"/>
    </source>
</evidence>
<dbReference type="AlphaFoldDB" id="A0A538SJN8"/>
<reference evidence="3 4" key="1">
    <citation type="journal article" date="2019" name="Nat. Microbiol.">
        <title>Mediterranean grassland soil C-N compound turnover is dependent on rainfall and depth, and is mediated by genomically divergent microorganisms.</title>
        <authorList>
            <person name="Diamond S."/>
            <person name="Andeer P.F."/>
            <person name="Li Z."/>
            <person name="Crits-Christoph A."/>
            <person name="Burstein D."/>
            <person name="Anantharaman K."/>
            <person name="Lane K.R."/>
            <person name="Thomas B.C."/>
            <person name="Pan C."/>
            <person name="Northen T.R."/>
            <person name="Banfield J.F."/>
        </authorList>
    </citation>
    <scope>NUCLEOTIDE SEQUENCE [LARGE SCALE GENOMIC DNA]</scope>
    <source>
        <strain evidence="3">WS_2</strain>
    </source>
</reference>
<dbReference type="PANTHER" id="PTHR23131">
    <property type="entry name" value="ENDORIBONUCLEASE LACTB2"/>
    <property type="match status" value="1"/>
</dbReference>
<dbReference type="Gene3D" id="3.90.79.10">
    <property type="entry name" value="Nucleoside Triphosphate Pyrophosphohydrolase"/>
    <property type="match status" value="1"/>
</dbReference>
<dbReference type="InterPro" id="IPR050662">
    <property type="entry name" value="Sec-metab_biosynth-thioest"/>
</dbReference>
<dbReference type="Gene3D" id="3.60.15.10">
    <property type="entry name" value="Ribonuclease Z/Hydroxyacylglutathione hydrolase-like"/>
    <property type="match status" value="1"/>
</dbReference>
<dbReference type="CDD" id="cd16278">
    <property type="entry name" value="metallo-hydrolase-like_MBL-fold"/>
    <property type="match status" value="1"/>
</dbReference>
<dbReference type="CDD" id="cd18870">
    <property type="entry name" value="NUDIX_AcylCoAdiphos_Nudt19"/>
    <property type="match status" value="1"/>
</dbReference>
<dbReference type="InterPro" id="IPR015797">
    <property type="entry name" value="NUDIX_hydrolase-like_dom_sf"/>
</dbReference>
<dbReference type="Pfam" id="PF00753">
    <property type="entry name" value="Lactamase_B"/>
    <property type="match status" value="1"/>
</dbReference>
<dbReference type="InterPro" id="IPR001279">
    <property type="entry name" value="Metallo-B-lactamas"/>
</dbReference>
<dbReference type="SUPFAM" id="SSF56281">
    <property type="entry name" value="Metallo-hydrolase/oxidoreductase"/>
    <property type="match status" value="1"/>
</dbReference>